<dbReference type="EMBL" id="WHNP01000005">
    <property type="protein sequence ID" value="MPW16730.1"/>
    <property type="molecule type" value="Genomic_DNA"/>
</dbReference>
<gene>
    <name evidence="1" type="ORF">GCT13_07215</name>
</gene>
<name>A0A7X1N7D0_9BURK</name>
<sequence>MTRVPVLALSKWAHHSWLPRGVPALTERAQADANARLLARFPQLTAVHAMPPAPRFATLPRPACAKVLRVTAALAHARSLRRVISGAAHETFASLVAPRVLCAIQRDSRGEYEDADLGATLNVFDRADMTAAGLRLALHALGDPALRVLTELRLPCALAQRAAHFRVGGMSAQNACDLLDAAYALAGGEAC</sequence>
<proteinExistence type="predicted"/>
<dbReference type="RefSeq" id="WP_152756399.1">
    <property type="nucleotide sequence ID" value="NZ_WHNP01000005.1"/>
</dbReference>
<keyword evidence="2" id="KW-1185">Reference proteome</keyword>
<accession>A0A7X1N7D0</accession>
<reference evidence="1 2" key="1">
    <citation type="submission" date="2019-10" db="EMBL/GenBank/DDBJ databases">
        <title>Paraburkholderia sp. isolated from nodules of Mimosa pudica from Brazilian Atlantic Forest soils.</title>
        <authorList>
            <person name="Paulitsch F."/>
            <person name="Hungria M."/>
            <person name="Dall'Agnol R."/>
        </authorList>
    </citation>
    <scope>NUCLEOTIDE SEQUENCE [LARGE SCALE GENOMIC DNA]</scope>
    <source>
        <strain evidence="1 2">CNPSo 3157</strain>
    </source>
</reference>
<organism evidence="1 2">
    <name type="scientific">Paraburkholderia franconis</name>
    <dbReference type="NCBI Taxonomy" id="2654983"/>
    <lineage>
        <taxon>Bacteria</taxon>
        <taxon>Pseudomonadati</taxon>
        <taxon>Pseudomonadota</taxon>
        <taxon>Betaproteobacteria</taxon>
        <taxon>Burkholderiales</taxon>
        <taxon>Burkholderiaceae</taxon>
        <taxon>Paraburkholderia</taxon>
    </lineage>
</organism>
<evidence type="ECO:0000313" key="1">
    <source>
        <dbReference type="EMBL" id="MPW16730.1"/>
    </source>
</evidence>
<dbReference type="Proteomes" id="UP000484381">
    <property type="component" value="Unassembled WGS sequence"/>
</dbReference>
<evidence type="ECO:0000313" key="2">
    <source>
        <dbReference type="Proteomes" id="UP000484381"/>
    </source>
</evidence>
<comment type="caution">
    <text evidence="1">The sequence shown here is derived from an EMBL/GenBank/DDBJ whole genome shotgun (WGS) entry which is preliminary data.</text>
</comment>
<protein>
    <submittedName>
        <fullName evidence="1">Uncharacterized protein</fullName>
    </submittedName>
</protein>
<dbReference type="AlphaFoldDB" id="A0A7X1N7D0"/>